<reference evidence="2 3" key="1">
    <citation type="submission" date="2019-12" db="EMBL/GenBank/DDBJ databases">
        <authorList>
            <person name="Floudas D."/>
            <person name="Bentzer J."/>
            <person name="Ahren D."/>
            <person name="Johansson T."/>
            <person name="Persson P."/>
            <person name="Tunlid A."/>
        </authorList>
    </citation>
    <scope>NUCLEOTIDE SEQUENCE [LARGE SCALE GENOMIC DNA]</scope>
    <source>
        <strain evidence="2 3">CBS 102.39</strain>
    </source>
</reference>
<accession>A0A8H4QLG3</accession>
<sequence length="338" mass="37140">MSATQPLQFSVTQQRTFINATLNANLLFQFFFGVYTGVFATSLHIYFHRANRTASKDVIIIGNLSLLYAFTVLYMVLNLFYMNVWLCKDGGTRGEIFVEGAQEALPKGVTVSILISSVAGFVIADGLLVWRCFHACGRSLRRCFLPIGLWIVETVLVVSFVVARCLLVVSPRLVTAEGIRIFACISAAMYVAIATTSLVSTSMICREIYKRSTFQARSRGHYRNILEALIQSSAIYSVIVLFAAIMCFMNLDRSQSIFMVALIITFLDILTQISCALLPTLMVAQLFVKSAHENDEVPSADVPCELLPSNTSASANHGTVTGQLDLERQCSNGHIGAG</sequence>
<feature type="transmembrane region" description="Helical" evidence="1">
    <location>
        <begin position="26"/>
        <end position="47"/>
    </location>
</feature>
<keyword evidence="1" id="KW-1133">Transmembrane helix</keyword>
<keyword evidence="1" id="KW-0472">Membrane</keyword>
<organism evidence="2 3">
    <name type="scientific">Agrocybe pediades</name>
    <dbReference type="NCBI Taxonomy" id="84607"/>
    <lineage>
        <taxon>Eukaryota</taxon>
        <taxon>Fungi</taxon>
        <taxon>Dikarya</taxon>
        <taxon>Basidiomycota</taxon>
        <taxon>Agaricomycotina</taxon>
        <taxon>Agaricomycetes</taxon>
        <taxon>Agaricomycetidae</taxon>
        <taxon>Agaricales</taxon>
        <taxon>Agaricineae</taxon>
        <taxon>Strophariaceae</taxon>
        <taxon>Agrocybe</taxon>
    </lineage>
</organism>
<evidence type="ECO:0000313" key="3">
    <source>
        <dbReference type="Proteomes" id="UP000521872"/>
    </source>
</evidence>
<dbReference type="Proteomes" id="UP000521872">
    <property type="component" value="Unassembled WGS sequence"/>
</dbReference>
<protein>
    <submittedName>
        <fullName evidence="2">Uncharacterized protein</fullName>
    </submittedName>
</protein>
<evidence type="ECO:0000256" key="1">
    <source>
        <dbReference type="SAM" id="Phobius"/>
    </source>
</evidence>
<feature type="transmembrane region" description="Helical" evidence="1">
    <location>
        <begin position="225"/>
        <end position="251"/>
    </location>
</feature>
<feature type="transmembrane region" description="Helical" evidence="1">
    <location>
        <begin position="257"/>
        <end position="284"/>
    </location>
</feature>
<feature type="transmembrane region" description="Helical" evidence="1">
    <location>
        <begin position="59"/>
        <end position="81"/>
    </location>
</feature>
<feature type="transmembrane region" description="Helical" evidence="1">
    <location>
        <begin position="113"/>
        <end position="133"/>
    </location>
</feature>
<feature type="transmembrane region" description="Helical" evidence="1">
    <location>
        <begin position="145"/>
        <end position="167"/>
    </location>
</feature>
<gene>
    <name evidence="2" type="ORF">D9613_012760</name>
</gene>
<keyword evidence="1" id="KW-0812">Transmembrane</keyword>
<name>A0A8H4QLG3_9AGAR</name>
<dbReference type="EMBL" id="JAACJL010000049">
    <property type="protein sequence ID" value="KAF4612517.1"/>
    <property type="molecule type" value="Genomic_DNA"/>
</dbReference>
<proteinExistence type="predicted"/>
<dbReference type="AlphaFoldDB" id="A0A8H4QLG3"/>
<evidence type="ECO:0000313" key="2">
    <source>
        <dbReference type="EMBL" id="KAF4612517.1"/>
    </source>
</evidence>
<comment type="caution">
    <text evidence="2">The sequence shown here is derived from an EMBL/GenBank/DDBJ whole genome shotgun (WGS) entry which is preliminary data.</text>
</comment>
<keyword evidence="3" id="KW-1185">Reference proteome</keyword>
<feature type="transmembrane region" description="Helical" evidence="1">
    <location>
        <begin position="179"/>
        <end position="204"/>
    </location>
</feature>